<organism evidence="1 2">
    <name type="scientific">Elaphomyces granulatus</name>
    <dbReference type="NCBI Taxonomy" id="519963"/>
    <lineage>
        <taxon>Eukaryota</taxon>
        <taxon>Fungi</taxon>
        <taxon>Dikarya</taxon>
        <taxon>Ascomycota</taxon>
        <taxon>Pezizomycotina</taxon>
        <taxon>Eurotiomycetes</taxon>
        <taxon>Eurotiomycetidae</taxon>
        <taxon>Eurotiales</taxon>
        <taxon>Elaphomycetaceae</taxon>
        <taxon>Elaphomyces</taxon>
    </lineage>
</organism>
<comment type="caution">
    <text evidence="1">The sequence shown here is derived from an EMBL/GenBank/DDBJ whole genome shotgun (WGS) entry which is preliminary data.</text>
</comment>
<dbReference type="AlphaFoldDB" id="A0A232LZU1"/>
<keyword evidence="2" id="KW-1185">Reference proteome</keyword>
<protein>
    <recommendedName>
        <fullName evidence="3">Protein NO VEIN C-terminal domain-containing protein</fullName>
    </recommendedName>
</protein>
<gene>
    <name evidence="1" type="ORF">Egran_02556</name>
</gene>
<sequence length="838" mass="94355">HSSYLQTIRVAFESRPSIFVPATGVWDAVWAVPSECLWEAPLDMESKYPLKSLYESYFNQDNGNGANLTAFFEKTLSIPNASTEHFLEELKTLKSTQCTDFDRINRIYESIDRMRKTITSAAINSLKNAFKDEALIYVVINGNSSWVHISQCLWSTATHIPEKIALNDQYCDSAAQEDFFVDFLGVQTLTLQMVIDKLKGQGAGQLSVKEIKQTIWVLNSFLQSETEYPNPEPILKSHIFPVRDPDGQVELCTSAMAFAIADRKHLYDLFSNKAKIFDFNLNDVSRLEPFLKWAGLENRYLSCSVKEISTLCGDSNRRMSNPDRDISRKSHGLLRIAVHFRSPRVQNGQHDAFYEILKRAETRETDGICSELRLNQGVRNFKVETGRSELHIGGNESELKVYVPLDEKSQELCFSSGLSKGLLEWIMTDPLTQICGRLSDKALYVMQQVLGARKIIVSEILDRQGIVSVEAPDDYDLEQPLGAPLAVVTPTPTNHDISGLVTPNEIHGDSEAPVLDTVATPTTPTPAVNYDISAPVTPNEFYDFQSDSETPALNTPASSISSPPSRVNVGWSNDPFIATPPRAVPVSQAHSADYTGRLQLTDLQYRSLLDRVIAAARRTTFPSRGAFDMSALGASLTDNVLSYVEEPFRLHSDISRFERDKMIGAAGELFVFEILSHLHPGLTNFSRGNWQSTIRKYVTIHQEYSNMDPWNGRETTDIRYDDHDGILTSLFIEKEYLSSVWAGRRPKYFIEVKSTTGPCHTPFFMSKNQYQMMQDMSNGESGLDHPDCIYVVFRVFNLGRESIDMRLYVDPDVMRARRKLLFTAESWTIVPGPGLSPN</sequence>
<dbReference type="OrthoDB" id="1262810at2759"/>
<feature type="non-terminal residue" evidence="1">
    <location>
        <position position="1"/>
    </location>
</feature>
<accession>A0A232LZU1</accession>
<evidence type="ECO:0000313" key="2">
    <source>
        <dbReference type="Proteomes" id="UP000243515"/>
    </source>
</evidence>
<name>A0A232LZU1_9EURO</name>
<evidence type="ECO:0008006" key="3">
    <source>
        <dbReference type="Google" id="ProtNLM"/>
    </source>
</evidence>
<reference evidence="1 2" key="1">
    <citation type="journal article" date="2015" name="Environ. Microbiol.">
        <title>Metagenome sequence of Elaphomyces granulatus from sporocarp tissue reveals Ascomycota ectomycorrhizal fingerprints of genome expansion and a Proteobacteria-rich microbiome.</title>
        <authorList>
            <person name="Quandt C.A."/>
            <person name="Kohler A."/>
            <person name="Hesse C.N."/>
            <person name="Sharpton T.J."/>
            <person name="Martin F."/>
            <person name="Spatafora J.W."/>
        </authorList>
    </citation>
    <scope>NUCLEOTIDE SEQUENCE [LARGE SCALE GENOMIC DNA]</scope>
    <source>
        <strain evidence="1 2">OSC145934</strain>
    </source>
</reference>
<dbReference type="Proteomes" id="UP000243515">
    <property type="component" value="Unassembled WGS sequence"/>
</dbReference>
<proteinExistence type="predicted"/>
<dbReference type="EMBL" id="NPHW01003385">
    <property type="protein sequence ID" value="OXV09681.1"/>
    <property type="molecule type" value="Genomic_DNA"/>
</dbReference>
<evidence type="ECO:0000313" key="1">
    <source>
        <dbReference type="EMBL" id="OXV09681.1"/>
    </source>
</evidence>